<dbReference type="PANTHER" id="PTHR34987:SF6">
    <property type="entry name" value="ALPHA-L-RHAMNOSIDASE SIX-HAIRPIN GLYCOSIDASE DOMAIN-CONTAINING PROTEIN"/>
    <property type="match status" value="1"/>
</dbReference>
<dbReference type="RefSeq" id="WP_188178565.1">
    <property type="nucleotide sequence ID" value="NZ_JACVVD010000028.1"/>
</dbReference>
<dbReference type="Gene3D" id="1.50.10.10">
    <property type="match status" value="1"/>
</dbReference>
<evidence type="ECO:0000313" key="3">
    <source>
        <dbReference type="EMBL" id="MBD0384807.1"/>
    </source>
</evidence>
<gene>
    <name evidence="3" type="ORF">ICC18_32810</name>
</gene>
<dbReference type="SUPFAM" id="SSF48208">
    <property type="entry name" value="Six-hairpin glycosidases"/>
    <property type="match status" value="1"/>
</dbReference>
<dbReference type="Pfam" id="PF21209">
    <property type="entry name" value="Bac_rhamnosid-like_N"/>
    <property type="match status" value="1"/>
</dbReference>
<dbReference type="AlphaFoldDB" id="A0A926QNI0"/>
<dbReference type="GO" id="GO:0005975">
    <property type="term" value="P:carbohydrate metabolic process"/>
    <property type="evidence" value="ECO:0007669"/>
    <property type="project" value="InterPro"/>
</dbReference>
<evidence type="ECO:0000313" key="4">
    <source>
        <dbReference type="Proteomes" id="UP000650466"/>
    </source>
</evidence>
<dbReference type="InterPro" id="IPR012341">
    <property type="entry name" value="6hp_glycosidase-like_sf"/>
</dbReference>
<reference evidence="3" key="1">
    <citation type="submission" date="2020-09" db="EMBL/GenBank/DDBJ databases">
        <title>Draft Genome Sequence of Paenibacillus sp. WST5.</title>
        <authorList>
            <person name="Bao Z."/>
        </authorList>
    </citation>
    <scope>NUCLEOTIDE SEQUENCE</scope>
    <source>
        <strain evidence="3">WST5</strain>
    </source>
</reference>
<dbReference type="Gene3D" id="2.60.420.10">
    <property type="entry name" value="Maltose phosphorylase, domain 3"/>
    <property type="match status" value="1"/>
</dbReference>
<dbReference type="EMBL" id="JACVVD010000028">
    <property type="protein sequence ID" value="MBD0384807.1"/>
    <property type="molecule type" value="Genomic_DNA"/>
</dbReference>
<dbReference type="Gene3D" id="2.60.120.260">
    <property type="entry name" value="Galactose-binding domain-like"/>
    <property type="match status" value="2"/>
</dbReference>
<evidence type="ECO:0000259" key="2">
    <source>
        <dbReference type="Pfam" id="PF21209"/>
    </source>
</evidence>
<keyword evidence="4" id="KW-1185">Reference proteome</keyword>
<dbReference type="PANTHER" id="PTHR34987">
    <property type="entry name" value="C, PUTATIVE (AFU_ORTHOLOGUE AFUA_3G02880)-RELATED"/>
    <property type="match status" value="1"/>
</dbReference>
<protein>
    <submittedName>
        <fullName evidence="3">Alpha-rhamnosidase</fullName>
    </submittedName>
</protein>
<dbReference type="Proteomes" id="UP000650466">
    <property type="component" value="Unassembled WGS sequence"/>
</dbReference>
<feature type="domain" description="Alpha-L-rhamnosidase six-hairpin glycosidase" evidence="1">
    <location>
        <begin position="251"/>
        <end position="579"/>
    </location>
</feature>
<evidence type="ECO:0000259" key="1">
    <source>
        <dbReference type="Pfam" id="PF17389"/>
    </source>
</evidence>
<dbReference type="InterPro" id="IPR035396">
    <property type="entry name" value="Bac_rhamnosid6H"/>
</dbReference>
<proteinExistence type="predicted"/>
<accession>A0A926QNI0</accession>
<dbReference type="InterPro" id="IPR008928">
    <property type="entry name" value="6-hairpin_glycosidase_sf"/>
</dbReference>
<name>A0A926QNI0_9BACL</name>
<comment type="caution">
    <text evidence="3">The sequence shown here is derived from an EMBL/GenBank/DDBJ whole genome shotgun (WGS) entry which is preliminary data.</text>
</comment>
<organism evidence="3 4">
    <name type="scientific">Paenibacillus sedimenti</name>
    <dbReference type="NCBI Taxonomy" id="2770274"/>
    <lineage>
        <taxon>Bacteria</taxon>
        <taxon>Bacillati</taxon>
        <taxon>Bacillota</taxon>
        <taxon>Bacilli</taxon>
        <taxon>Bacillales</taxon>
        <taxon>Paenibacillaceae</taxon>
        <taxon>Paenibacillus</taxon>
    </lineage>
</organism>
<dbReference type="InterPro" id="IPR048932">
    <property type="entry name" value="Rhamnosid-like_N_bacteroidetes"/>
</dbReference>
<dbReference type="Pfam" id="PF17389">
    <property type="entry name" value="Bac_rhamnosid6H"/>
    <property type="match status" value="1"/>
</dbReference>
<feature type="domain" description="Alpha-rhamnosidase-like N-terminal" evidence="2">
    <location>
        <begin position="46"/>
        <end position="210"/>
    </location>
</feature>
<sequence length="657" mass="76247">MNKSPVWIWYPGDFEIYHHLMLNIRREERNYHWPAFWRLDDCYHNVRFRKQVYCDTPEEMTVYAHGIGLVWVDGKKHAFRQPIILSTGNHVIEISIARTDGLPCVYVDGERSASNSSWEANDFSFEWLPAGFNSLYPNKEDDPNIFAFDYAEIYPVSIEETQDGILYDYGRESFAALLFENVHSSKDILLFYGESIEEAMDTKNSILIDAVPAGSDTYRCPPRAFRYLFIQGAETEQFVLTALYEYLPLTKIGSFTSSNDMINRIWDTAEYTLHLNSREFFLDGIKRDRWVWSGDAYQSYFINNYLYFDADITKRTIIALRGKDPIVKHINTILDYSFYWIMSIHAYYQATKDTDFISFIYPRMKSMMDYCISHSDVDGFIRGRTGDWVFIDWAEIDKTGAVCAEQILFAESLKATWACGALLGFGEERYLKRCEQLKRQIKEFFWDEELGAYIDSFESGKRNITRHANIFALLWDYADPQQRESIIMNVLQNDAVLQISTPYFKFYELEVMCMIGQLEYVTRQIQDYWGGMLQLGATTFWEEYNPAVTGLDRYGMYGDRYGKSLCHAWGASPIYLLGRYYLGVYPTSAGYDTFIVEPQLGGFEWIKGTVPVNGGKVTVELTQETLQVVSDKAGGIVRINGQEYPLSKDIPFRLNLS</sequence>